<gene>
    <name evidence="3" type="ORF">BJ085DRAFT_30872</name>
</gene>
<evidence type="ECO:0000256" key="1">
    <source>
        <dbReference type="SAM" id="MobiDB-lite"/>
    </source>
</evidence>
<dbReference type="EMBL" id="ML002747">
    <property type="protein sequence ID" value="RKP35957.1"/>
    <property type="molecule type" value="Genomic_DNA"/>
</dbReference>
<reference evidence="4" key="1">
    <citation type="journal article" date="2018" name="Nat. Microbiol.">
        <title>Leveraging single-cell genomics to expand the fungal tree of life.</title>
        <authorList>
            <person name="Ahrendt S.R."/>
            <person name="Quandt C.A."/>
            <person name="Ciobanu D."/>
            <person name="Clum A."/>
            <person name="Salamov A."/>
            <person name="Andreopoulos B."/>
            <person name="Cheng J.F."/>
            <person name="Woyke T."/>
            <person name="Pelin A."/>
            <person name="Henrissat B."/>
            <person name="Reynolds N.K."/>
            <person name="Benny G.L."/>
            <person name="Smith M.E."/>
            <person name="James T.Y."/>
            <person name="Grigoriev I.V."/>
        </authorList>
    </citation>
    <scope>NUCLEOTIDE SEQUENCE [LARGE SCALE GENOMIC DNA]</scope>
    <source>
        <strain evidence="4">RSA 468</strain>
    </source>
</reference>
<proteinExistence type="predicted"/>
<feature type="compositionally biased region" description="Low complexity" evidence="1">
    <location>
        <begin position="39"/>
        <end position="53"/>
    </location>
</feature>
<dbReference type="AlphaFoldDB" id="A0A4P9ZRD2"/>
<evidence type="ECO:0000313" key="4">
    <source>
        <dbReference type="Proteomes" id="UP000268162"/>
    </source>
</evidence>
<accession>A0A4P9ZRD2</accession>
<keyword evidence="2" id="KW-0732">Signal</keyword>
<dbReference type="Proteomes" id="UP000268162">
    <property type="component" value="Unassembled WGS sequence"/>
</dbReference>
<feature type="signal peptide" evidence="2">
    <location>
        <begin position="1"/>
        <end position="24"/>
    </location>
</feature>
<feature type="region of interest" description="Disordered" evidence="1">
    <location>
        <begin position="27"/>
        <end position="66"/>
    </location>
</feature>
<evidence type="ECO:0000313" key="3">
    <source>
        <dbReference type="EMBL" id="RKP35957.1"/>
    </source>
</evidence>
<protein>
    <submittedName>
        <fullName evidence="3">Uncharacterized protein</fullName>
    </submittedName>
</protein>
<feature type="chain" id="PRO_5020678181" evidence="2">
    <location>
        <begin position="25"/>
        <end position="149"/>
    </location>
</feature>
<keyword evidence="4" id="KW-1185">Reference proteome</keyword>
<evidence type="ECO:0000256" key="2">
    <source>
        <dbReference type="SAM" id="SignalP"/>
    </source>
</evidence>
<name>A0A4P9ZRD2_9FUNG</name>
<organism evidence="3 4">
    <name type="scientific">Dimargaris cristalligena</name>
    <dbReference type="NCBI Taxonomy" id="215637"/>
    <lineage>
        <taxon>Eukaryota</taxon>
        <taxon>Fungi</taxon>
        <taxon>Fungi incertae sedis</taxon>
        <taxon>Zoopagomycota</taxon>
        <taxon>Kickxellomycotina</taxon>
        <taxon>Dimargaritomycetes</taxon>
        <taxon>Dimargaritales</taxon>
        <taxon>Dimargaritaceae</taxon>
        <taxon>Dimargaris</taxon>
    </lineage>
</organism>
<sequence length="149" mass="16716">MRVTTSLFMLVATWAVADLATVEAGFWGSSSSQPPANPSIPLDSTSSTSSSSYPDPPSPTNANRWSAWTTTPLDYVRRKKLSIVTSRMDHGLVSSNSIVRHANHLCDTMRDPTKFVLAEPSQFMDELKSFGKLEPHYLNTYRRIYWRMG</sequence>